<dbReference type="RefSeq" id="XP_008797706.2">
    <property type="nucleotide sequence ID" value="XM_008799484.4"/>
</dbReference>
<dbReference type="KEGG" id="pda:103712837"/>
<sequence length="799" mass="88426">MLSTFAPTAQNFGRLPQCWGQILGAHELTAYVKTATSGPSLITLGHKSTLQYPPRFQFWPSSNKNLTATTGRPRSSPATPSSVSPRRDPTMPGTIQVSVLELVDLPPPPAPCPSEANSSFVSLKVVMGKREYQSVGRGHFLFPVTSLRENLILMLHDMAGNLLSRTEFKIRLVVEKGIWDDVFPLEGGGSVRMKLQFVLSEEERQRIHEMRYSALKRKHMELLKGGCESPVSELNAEGDGIGRLKQIDPDVPDFTGVDEEKNKTQTAPGGIIERQFSSCEGLDPHIGCLGSPISGNVTTDSISVSAELDDHICSPKKKNLLERGSSSSVRKIISAFENSLFQGTGYHVGQGSASQSSKLESGGSTKRTSSEESVIRKLKFPQTMAKSFSAEMLSEIDSQCNPMFVKSPFLKKQERLQYFNNVTRQEMIGKNRPFRNFAANQNFKSFKPDKQKSVGVANDGSSSLESLHTAQSHNSKNIDTVSESVNTENVVSFGGSAEHMSKRKEPISIEKKVNMGSFPNECHSLIACTVQKIPGERSLVYDGEKLKALGTRRKPCETEQTGSLGGSVRNISEREDSLASKVGKSPLIISKHRKSSAFEEKPKVNIFLKEAYSLDAHTSSLCTCNQGSAINAFTNESDRRCYRSHVEERIISRNSEFLELLSSYREKCLFGKVGVWVPRHLCITTGSKQLMNLVESCSLCLGTPPSEKNPFTTEANKKQKMHLEVTRNEKFSCSSEKFNHENKVSNSNFNGMLIEQLADSFMKSPTRMSNVILYWSTSYCCNSSLCDTSSQYKIKKAQC</sequence>
<dbReference type="PANTHER" id="PTHR36810">
    <property type="entry name" value="BNACNNG47150D PROTEIN"/>
    <property type="match status" value="1"/>
</dbReference>
<feature type="region of interest" description="Disordered" evidence="1">
    <location>
        <begin position="63"/>
        <end position="90"/>
    </location>
</feature>
<keyword evidence="2" id="KW-1185">Reference proteome</keyword>
<dbReference type="GeneID" id="103712837"/>
<feature type="compositionally biased region" description="Polar residues" evidence="1">
    <location>
        <begin position="63"/>
        <end position="84"/>
    </location>
</feature>
<accession>A0A8B7CEW1</accession>
<evidence type="ECO:0000313" key="3">
    <source>
        <dbReference type="RefSeq" id="XP_008797706.2"/>
    </source>
</evidence>
<feature type="region of interest" description="Disordered" evidence="1">
    <location>
        <begin position="350"/>
        <end position="375"/>
    </location>
</feature>
<reference evidence="2" key="1">
    <citation type="journal article" date="2019" name="Nat. Commun.">
        <title>Genome-wide association mapping of date palm fruit traits.</title>
        <authorList>
            <person name="Hazzouri K.M."/>
            <person name="Gros-Balthazard M."/>
            <person name="Flowers J.M."/>
            <person name="Copetti D."/>
            <person name="Lemansour A."/>
            <person name="Lebrun M."/>
            <person name="Masmoudi K."/>
            <person name="Ferrand S."/>
            <person name="Dhar M.I."/>
            <person name="Fresquez Z.A."/>
            <person name="Rosas U."/>
            <person name="Zhang J."/>
            <person name="Talag J."/>
            <person name="Lee S."/>
            <person name="Kudrna D."/>
            <person name="Powell R.F."/>
            <person name="Leitch I.J."/>
            <person name="Krueger R.R."/>
            <person name="Wing R.A."/>
            <person name="Amiri K.M.A."/>
            <person name="Purugganan M.D."/>
        </authorList>
    </citation>
    <scope>NUCLEOTIDE SEQUENCE [LARGE SCALE GENOMIC DNA]</scope>
    <source>
        <strain evidence="2">cv. Khalas</strain>
    </source>
</reference>
<reference evidence="3" key="2">
    <citation type="submission" date="2025-08" db="UniProtKB">
        <authorList>
            <consortium name="RefSeq"/>
        </authorList>
    </citation>
    <scope>IDENTIFICATION</scope>
    <source>
        <tissue evidence="3">Young leaves</tissue>
    </source>
</reference>
<dbReference type="Proteomes" id="UP000228380">
    <property type="component" value="Chromosome 4"/>
</dbReference>
<dbReference type="PANTHER" id="PTHR36810:SF1">
    <property type="entry name" value="OS05G0232200 PROTEIN"/>
    <property type="match status" value="1"/>
</dbReference>
<feature type="compositionally biased region" description="Polar residues" evidence="1">
    <location>
        <begin position="351"/>
        <end position="367"/>
    </location>
</feature>
<evidence type="ECO:0000313" key="2">
    <source>
        <dbReference type="Proteomes" id="UP000228380"/>
    </source>
</evidence>
<dbReference type="OrthoDB" id="657766at2759"/>
<evidence type="ECO:0000256" key="1">
    <source>
        <dbReference type="SAM" id="MobiDB-lite"/>
    </source>
</evidence>
<gene>
    <name evidence="3" type="primary">LOC103712837</name>
</gene>
<name>A0A8B7CEW1_PHODC</name>
<organism evidence="2 3">
    <name type="scientific">Phoenix dactylifera</name>
    <name type="common">Date palm</name>
    <dbReference type="NCBI Taxonomy" id="42345"/>
    <lineage>
        <taxon>Eukaryota</taxon>
        <taxon>Viridiplantae</taxon>
        <taxon>Streptophyta</taxon>
        <taxon>Embryophyta</taxon>
        <taxon>Tracheophyta</taxon>
        <taxon>Spermatophyta</taxon>
        <taxon>Magnoliopsida</taxon>
        <taxon>Liliopsida</taxon>
        <taxon>Arecaceae</taxon>
        <taxon>Coryphoideae</taxon>
        <taxon>Phoeniceae</taxon>
        <taxon>Phoenix</taxon>
    </lineage>
</organism>
<feature type="compositionally biased region" description="Polar residues" evidence="1">
    <location>
        <begin position="459"/>
        <end position="475"/>
    </location>
</feature>
<proteinExistence type="predicted"/>
<feature type="region of interest" description="Disordered" evidence="1">
    <location>
        <begin position="448"/>
        <end position="475"/>
    </location>
</feature>
<protein>
    <submittedName>
        <fullName evidence="3">Uncharacterized protein LOC103712837 isoform X1</fullName>
    </submittedName>
</protein>
<dbReference type="AlphaFoldDB" id="A0A8B7CEW1"/>